<dbReference type="Proteomes" id="UP001558713">
    <property type="component" value="Unassembled WGS sequence"/>
</dbReference>
<accession>A0ABD0Z907</accession>
<sequence length="442" mass="48222">MLLARVLLALSSLIPIYGRSYGVCDLVPKTRSHSTPITEFGAVGDGKTLNTLAFQNAMFYVKSFTDKGGAQIFVPSGRWLTGSFNLTSHLTLFLDNDAVIVASQDPSHWHVVDPLPSYGRGIDVPGKRYMSLINGDNVHDVVVTGDNGTIDGQGLVWWDRFNSHSLEYSRPHLVEFVHSENVFISNLTFLNAPAYTIHWVYCSHVYIRNITANTSPESPYTIGIVPDSSENLCIQDSSISMGYDAISLKSGWDEYGLSYSRPTANVQIRNVSLRAASGSSISFGSEMSGGISDVLVTDVRIHDSLSGIAFRTTNGRGGYMKEIDITNIYMVNVATAFLANGSFGTHPDYGFDKNAFPLVSHIRLHDIVGVNISIAGVLCGTKESPFTSILLSNISLSIKNSDSPTDDSWQCSYVEGSSEFVVPEPCFELKSVDSFYGRAEAL</sequence>
<feature type="chain" id="PRO_5044781984" evidence="5">
    <location>
        <begin position="19"/>
        <end position="442"/>
    </location>
</feature>
<dbReference type="Gene3D" id="2.160.20.10">
    <property type="entry name" value="Single-stranded right-handed beta-helix, Pectin lyase-like"/>
    <property type="match status" value="1"/>
</dbReference>
<dbReference type="InterPro" id="IPR000743">
    <property type="entry name" value="Glyco_hydro_28"/>
</dbReference>
<dbReference type="AlphaFoldDB" id="A0ABD0Z907"/>
<keyword evidence="3 4" id="KW-0326">Glycosidase</keyword>
<keyword evidence="2 4" id="KW-0378">Hydrolase</keyword>
<dbReference type="InterPro" id="IPR051801">
    <property type="entry name" value="GH28_Enzymes"/>
</dbReference>
<proteinExistence type="inferred from homology"/>
<feature type="signal peptide" evidence="5">
    <location>
        <begin position="1"/>
        <end position="18"/>
    </location>
</feature>
<reference evidence="6 7" key="1">
    <citation type="submission" date="2024-04" db="EMBL/GenBank/DDBJ databases">
        <title>Genome assembly C_amara_ONT_v2.</title>
        <authorList>
            <person name="Yant L."/>
            <person name="Moore C."/>
            <person name="Slenker M."/>
        </authorList>
    </citation>
    <scope>NUCLEOTIDE SEQUENCE [LARGE SCALE GENOMIC DNA]</scope>
    <source>
        <tissue evidence="6">Leaf</tissue>
    </source>
</reference>
<comment type="similarity">
    <text evidence="1 4">Belongs to the glycosyl hydrolase 28 family.</text>
</comment>
<organism evidence="6 7">
    <name type="scientific">Cardamine amara subsp. amara</name>
    <dbReference type="NCBI Taxonomy" id="228776"/>
    <lineage>
        <taxon>Eukaryota</taxon>
        <taxon>Viridiplantae</taxon>
        <taxon>Streptophyta</taxon>
        <taxon>Embryophyta</taxon>
        <taxon>Tracheophyta</taxon>
        <taxon>Spermatophyta</taxon>
        <taxon>Magnoliopsida</taxon>
        <taxon>eudicotyledons</taxon>
        <taxon>Gunneridae</taxon>
        <taxon>Pentapetalae</taxon>
        <taxon>rosids</taxon>
        <taxon>malvids</taxon>
        <taxon>Brassicales</taxon>
        <taxon>Brassicaceae</taxon>
        <taxon>Cardamineae</taxon>
        <taxon>Cardamine</taxon>
    </lineage>
</organism>
<dbReference type="Pfam" id="PF00295">
    <property type="entry name" value="Glyco_hydro_28"/>
    <property type="match status" value="1"/>
</dbReference>
<evidence type="ECO:0000313" key="6">
    <source>
        <dbReference type="EMBL" id="KAL1190973.1"/>
    </source>
</evidence>
<comment type="caution">
    <text evidence="6">The sequence shown here is derived from an EMBL/GenBank/DDBJ whole genome shotgun (WGS) entry which is preliminary data.</text>
</comment>
<dbReference type="InterPro" id="IPR012334">
    <property type="entry name" value="Pectin_lyas_fold"/>
</dbReference>
<protein>
    <submittedName>
        <fullName evidence="6">Polygalacturonase</fullName>
    </submittedName>
</protein>
<dbReference type="EMBL" id="JBANAX010000864">
    <property type="protein sequence ID" value="KAL1190973.1"/>
    <property type="molecule type" value="Genomic_DNA"/>
</dbReference>
<dbReference type="SUPFAM" id="SSF51126">
    <property type="entry name" value="Pectin lyase-like"/>
    <property type="match status" value="1"/>
</dbReference>
<dbReference type="PANTHER" id="PTHR31339">
    <property type="entry name" value="PECTIN LYASE-RELATED"/>
    <property type="match status" value="1"/>
</dbReference>
<evidence type="ECO:0000256" key="3">
    <source>
        <dbReference type="ARBA" id="ARBA00023295"/>
    </source>
</evidence>
<evidence type="ECO:0000256" key="4">
    <source>
        <dbReference type="RuleBase" id="RU361169"/>
    </source>
</evidence>
<keyword evidence="7" id="KW-1185">Reference proteome</keyword>
<evidence type="ECO:0000256" key="5">
    <source>
        <dbReference type="SAM" id="SignalP"/>
    </source>
</evidence>
<dbReference type="InterPro" id="IPR011050">
    <property type="entry name" value="Pectin_lyase_fold/virulence"/>
</dbReference>
<evidence type="ECO:0000256" key="2">
    <source>
        <dbReference type="ARBA" id="ARBA00022801"/>
    </source>
</evidence>
<dbReference type="GO" id="GO:0016798">
    <property type="term" value="F:hydrolase activity, acting on glycosyl bonds"/>
    <property type="evidence" value="ECO:0007669"/>
    <property type="project" value="UniProtKB-KW"/>
</dbReference>
<keyword evidence="5" id="KW-0732">Signal</keyword>
<evidence type="ECO:0000256" key="1">
    <source>
        <dbReference type="ARBA" id="ARBA00008834"/>
    </source>
</evidence>
<gene>
    <name evidence="6" type="ORF">V5N11_020941</name>
</gene>
<evidence type="ECO:0000313" key="7">
    <source>
        <dbReference type="Proteomes" id="UP001558713"/>
    </source>
</evidence>
<name>A0ABD0Z907_CARAN</name>
<dbReference type="PANTHER" id="PTHR31339:SF56">
    <property type="entry name" value="PECTIN LYASE-LIKE SUPERFAMILY PROTEIN"/>
    <property type="match status" value="1"/>
</dbReference>